<dbReference type="InterPro" id="IPR008922">
    <property type="entry name" value="Di-copper_centre_dom_sf"/>
</dbReference>
<evidence type="ECO:0000313" key="1">
    <source>
        <dbReference type="EMBL" id="KAJ3552864.1"/>
    </source>
</evidence>
<evidence type="ECO:0000313" key="2">
    <source>
        <dbReference type="Proteomes" id="UP001148614"/>
    </source>
</evidence>
<reference evidence="1" key="1">
    <citation type="submission" date="2022-07" db="EMBL/GenBank/DDBJ databases">
        <title>Genome Sequence of Xylaria arbuscula.</title>
        <authorList>
            <person name="Buettner E."/>
        </authorList>
    </citation>
    <scope>NUCLEOTIDE SEQUENCE</scope>
    <source>
        <strain evidence="1">VT107</strain>
    </source>
</reference>
<dbReference type="EMBL" id="JANPWZ010003395">
    <property type="protein sequence ID" value="KAJ3552864.1"/>
    <property type="molecule type" value="Genomic_DNA"/>
</dbReference>
<gene>
    <name evidence="1" type="ORF">NPX13_g11015</name>
</gene>
<dbReference type="AlphaFoldDB" id="A0A9W8THC4"/>
<protein>
    <submittedName>
        <fullName evidence="1">Uncharacterized protein</fullName>
    </submittedName>
</protein>
<name>A0A9W8THC4_9PEZI</name>
<keyword evidence="2" id="KW-1185">Reference proteome</keyword>
<dbReference type="VEuPathDB" id="FungiDB:F4678DRAFT_484251"/>
<dbReference type="Proteomes" id="UP001148614">
    <property type="component" value="Unassembled WGS sequence"/>
</dbReference>
<comment type="caution">
    <text evidence="1">The sequence shown here is derived from an EMBL/GenBank/DDBJ whole genome shotgun (WGS) entry which is preliminary data.</text>
</comment>
<organism evidence="1 2">
    <name type="scientific">Xylaria arbuscula</name>
    <dbReference type="NCBI Taxonomy" id="114810"/>
    <lineage>
        <taxon>Eukaryota</taxon>
        <taxon>Fungi</taxon>
        <taxon>Dikarya</taxon>
        <taxon>Ascomycota</taxon>
        <taxon>Pezizomycotina</taxon>
        <taxon>Sordariomycetes</taxon>
        <taxon>Xylariomycetidae</taxon>
        <taxon>Xylariales</taxon>
        <taxon>Xylariaceae</taxon>
        <taxon>Xylaria</taxon>
    </lineage>
</organism>
<sequence length="284" mass="31291">MIAWAEIVIPGESASDKFGSSAVPILQSGLRCAVYLSQTGILVSGSDVLPANVEFDFCPPRRARSASATNHVRHYLMDEGKASTPESRLMHSHFECILRFGYDCAQWPELVSIMCRSPDSVANEGMVLAPRVRITLPTSYSGFVLGQTYSQDDINSGKALQAMGKIAYDNSLKRLEGSTTSCTKDTVHVRKEWRNMPGPERTAYVKAVECLMQSPQIYPNVTGPKLTSFSSTACTSGRTSRSYERCVDIQDHSHTGNGVSMPVVSRSRRSSTALKRPWVRMAQR</sequence>
<proteinExistence type="predicted"/>
<dbReference type="SUPFAM" id="SSF48056">
    <property type="entry name" value="Di-copper centre-containing domain"/>
    <property type="match status" value="1"/>
</dbReference>
<dbReference type="Gene3D" id="1.10.1280.10">
    <property type="entry name" value="Di-copper center containing domain from catechol oxidase"/>
    <property type="match status" value="1"/>
</dbReference>
<accession>A0A9W8THC4</accession>